<name>A0A220MIY1_9BACL</name>
<dbReference type="AlphaFoldDB" id="A0A220MIY1"/>
<evidence type="ECO:0000313" key="3">
    <source>
        <dbReference type="Proteomes" id="UP000197781"/>
    </source>
</evidence>
<dbReference type="EMBL" id="CP018145">
    <property type="protein sequence ID" value="ASJ54993.1"/>
    <property type="molecule type" value="Genomic_DNA"/>
</dbReference>
<organism evidence="2 3">
    <name type="scientific">Brevibacillus formosus</name>
    <dbReference type="NCBI Taxonomy" id="54913"/>
    <lineage>
        <taxon>Bacteria</taxon>
        <taxon>Bacillati</taxon>
        <taxon>Bacillota</taxon>
        <taxon>Bacilli</taxon>
        <taxon>Bacillales</taxon>
        <taxon>Paenibacillaceae</taxon>
        <taxon>Brevibacillus</taxon>
    </lineage>
</organism>
<feature type="transmembrane region" description="Helical" evidence="1">
    <location>
        <begin position="12"/>
        <end position="35"/>
    </location>
</feature>
<dbReference type="Proteomes" id="UP000197781">
    <property type="component" value="Chromosome"/>
</dbReference>
<dbReference type="RefSeq" id="WP_088908696.1">
    <property type="nucleotide sequence ID" value="NZ_CP018145.1"/>
</dbReference>
<evidence type="ECO:0000313" key="2">
    <source>
        <dbReference type="EMBL" id="ASJ54993.1"/>
    </source>
</evidence>
<proteinExistence type="predicted"/>
<dbReference type="KEGG" id="bfm:BP422_16420"/>
<evidence type="ECO:0000256" key="1">
    <source>
        <dbReference type="SAM" id="Phobius"/>
    </source>
</evidence>
<keyword evidence="1" id="KW-1133">Transmembrane helix</keyword>
<sequence length="70" mass="7600">MAILQHPVFRRLYTAHIVHIIGNEFTFIAVVGLLHDLSGSGLSFAAGTVFRMLPYVFASFFAGTLCGELG</sequence>
<reference evidence="2 3" key="1">
    <citation type="submission" date="2016-11" db="EMBL/GenBank/DDBJ databases">
        <authorList>
            <person name="Jaros S."/>
            <person name="Januszkiewicz K."/>
            <person name="Wedrychowicz H."/>
        </authorList>
    </citation>
    <scope>NUCLEOTIDE SEQUENCE [LARGE SCALE GENOMIC DNA]</scope>
    <source>
        <strain evidence="2 3">NF2</strain>
    </source>
</reference>
<gene>
    <name evidence="2" type="ORF">BP422_16420</name>
</gene>
<feature type="transmembrane region" description="Helical" evidence="1">
    <location>
        <begin position="41"/>
        <end position="66"/>
    </location>
</feature>
<protein>
    <recommendedName>
        <fullName evidence="4">MFS transporter</fullName>
    </recommendedName>
</protein>
<accession>A0A220MIY1</accession>
<keyword evidence="1" id="KW-0812">Transmembrane</keyword>
<evidence type="ECO:0008006" key="4">
    <source>
        <dbReference type="Google" id="ProtNLM"/>
    </source>
</evidence>
<keyword evidence="1" id="KW-0472">Membrane</keyword>